<evidence type="ECO:0000313" key="3">
    <source>
        <dbReference type="Proteomes" id="UP000242180"/>
    </source>
</evidence>
<evidence type="ECO:0000256" key="1">
    <source>
        <dbReference type="SAM" id="MobiDB-lite"/>
    </source>
</evidence>
<reference evidence="2 3" key="1">
    <citation type="submission" date="2016-07" db="EMBL/GenBank/DDBJ databases">
        <title>Pervasive Adenine N6-methylation of Active Genes in Fungi.</title>
        <authorList>
            <consortium name="DOE Joint Genome Institute"/>
            <person name="Mondo S.J."/>
            <person name="Dannebaum R.O."/>
            <person name="Kuo R.C."/>
            <person name="Labutti K."/>
            <person name="Haridas S."/>
            <person name="Kuo A."/>
            <person name="Salamov A."/>
            <person name="Ahrendt S.R."/>
            <person name="Lipzen A."/>
            <person name="Sullivan W."/>
            <person name="Andreopoulos W.B."/>
            <person name="Clum A."/>
            <person name="Lindquist E."/>
            <person name="Daum C."/>
            <person name="Ramamoorthy G.K."/>
            <person name="Gryganskyi A."/>
            <person name="Culley D."/>
            <person name="Magnuson J.K."/>
            <person name="James T.Y."/>
            <person name="O'Malley M.A."/>
            <person name="Stajich J.E."/>
            <person name="Spatafora J.W."/>
            <person name="Visel A."/>
            <person name="Grigoriev I.V."/>
        </authorList>
    </citation>
    <scope>NUCLEOTIDE SEQUENCE [LARGE SCALE GENOMIC DNA]</scope>
    <source>
        <strain evidence="2 3">NRRL 2496</strain>
    </source>
</reference>
<dbReference type="EMBL" id="MCGN01000001">
    <property type="protein sequence ID" value="ORZ02176.1"/>
    <property type="molecule type" value="Genomic_DNA"/>
</dbReference>
<dbReference type="AlphaFoldDB" id="A0A1X2HRG4"/>
<dbReference type="OrthoDB" id="2020634at2759"/>
<comment type="caution">
    <text evidence="2">The sequence shown here is derived from an EMBL/GenBank/DDBJ whole genome shotgun (WGS) entry which is preliminary data.</text>
</comment>
<sequence length="115" mass="13193">MEKSFLNFKANYPDWEPTDVGGSMYLTRMSEFQNQKKRARTDVGPVRLNEYGVPAVESSNLGDSFVVRRTTWQPPVEEEEEEEEDEGQAPKAPQQVPRVLGLLNEFYDLNNAPRV</sequence>
<evidence type="ECO:0000313" key="2">
    <source>
        <dbReference type="EMBL" id="ORZ02176.1"/>
    </source>
</evidence>
<accession>A0A1X2HRG4</accession>
<dbReference type="Proteomes" id="UP000242180">
    <property type="component" value="Unassembled WGS sequence"/>
</dbReference>
<keyword evidence="3" id="KW-1185">Reference proteome</keyword>
<proteinExistence type="predicted"/>
<organism evidence="2 3">
    <name type="scientific">Syncephalastrum racemosum</name>
    <name type="common">Filamentous fungus</name>
    <dbReference type="NCBI Taxonomy" id="13706"/>
    <lineage>
        <taxon>Eukaryota</taxon>
        <taxon>Fungi</taxon>
        <taxon>Fungi incertae sedis</taxon>
        <taxon>Mucoromycota</taxon>
        <taxon>Mucoromycotina</taxon>
        <taxon>Mucoromycetes</taxon>
        <taxon>Mucorales</taxon>
        <taxon>Syncephalastraceae</taxon>
        <taxon>Syncephalastrum</taxon>
    </lineage>
</organism>
<gene>
    <name evidence="2" type="ORF">BCR43DRAFT_481142</name>
</gene>
<protein>
    <submittedName>
        <fullName evidence="2">Uncharacterized protein</fullName>
    </submittedName>
</protein>
<dbReference type="STRING" id="13706.A0A1X2HRG4"/>
<feature type="region of interest" description="Disordered" evidence="1">
    <location>
        <begin position="66"/>
        <end position="97"/>
    </location>
</feature>
<name>A0A1X2HRG4_SYNRA</name>
<dbReference type="InParanoid" id="A0A1X2HRG4"/>
<feature type="compositionally biased region" description="Acidic residues" evidence="1">
    <location>
        <begin position="76"/>
        <end position="87"/>
    </location>
</feature>